<dbReference type="FunFam" id="3.40.50.720:FF:000462">
    <property type="entry name" value="Glyoxylate reductase (NADP+)"/>
    <property type="match status" value="1"/>
</dbReference>
<organism evidence="5 6">
    <name type="scientific">Acinetobacter baumannii</name>
    <dbReference type="NCBI Taxonomy" id="470"/>
    <lineage>
        <taxon>Bacteria</taxon>
        <taxon>Pseudomonadati</taxon>
        <taxon>Pseudomonadota</taxon>
        <taxon>Gammaproteobacteria</taxon>
        <taxon>Moraxellales</taxon>
        <taxon>Moraxellaceae</taxon>
        <taxon>Acinetobacter</taxon>
        <taxon>Acinetobacter calcoaceticus/baumannii complex</taxon>
    </lineage>
</organism>
<reference evidence="5 6" key="1">
    <citation type="submission" date="2018-10" db="EMBL/GenBank/DDBJ databases">
        <title>GWAS and RNA-Seq identify cryptic mechanisms of antimicrobial resistance in Acinetobacter baumannii.</title>
        <authorList>
            <person name="Sahl J.W."/>
        </authorList>
    </citation>
    <scope>NUCLEOTIDE SEQUENCE [LARGE SCALE GENOMIC DNA]</scope>
    <source>
        <strain evidence="5 6">TG28175</strain>
    </source>
</reference>
<dbReference type="GO" id="GO:0005829">
    <property type="term" value="C:cytosol"/>
    <property type="evidence" value="ECO:0007669"/>
    <property type="project" value="TreeGrafter"/>
</dbReference>
<evidence type="ECO:0000256" key="1">
    <source>
        <dbReference type="ARBA" id="ARBA00005854"/>
    </source>
</evidence>
<dbReference type="SUPFAM" id="SSF51735">
    <property type="entry name" value="NAD(P)-binding Rossmann-fold domains"/>
    <property type="match status" value="1"/>
</dbReference>
<name>A0A3R9TQR1_ACIBA</name>
<dbReference type="GO" id="GO:0016618">
    <property type="term" value="F:hydroxypyruvate reductase [NAD(P)H] activity"/>
    <property type="evidence" value="ECO:0007669"/>
    <property type="project" value="TreeGrafter"/>
</dbReference>
<dbReference type="Proteomes" id="UP000280073">
    <property type="component" value="Unassembled WGS sequence"/>
</dbReference>
<dbReference type="PANTHER" id="PTHR10996">
    <property type="entry name" value="2-HYDROXYACID DEHYDROGENASE-RELATED"/>
    <property type="match status" value="1"/>
</dbReference>
<evidence type="ECO:0000259" key="4">
    <source>
        <dbReference type="Pfam" id="PF02826"/>
    </source>
</evidence>
<dbReference type="InterPro" id="IPR006140">
    <property type="entry name" value="D-isomer_DH_NAD-bd"/>
</dbReference>
<sequence length="273" mass="30458">MKKVVVFSQIDEEILSRLQQDYHVVVLNPKLGDINEQIRQEVVDADGMIGAGRLLNESNLSPAQKLKIISSVSVGYDNYDVGYLNQKKIWLANTPHVLTETTADLAFTLLLSAARKVPFLDHWTKQGEWKRTVGPQQFGLDVFGKTLGIIGLGNIGAAIARRGFYGFNMNIVYHNRREKPELAEPLKAQYLGLEELLQQSDFVVTAVDLNAESKALMGKAQFELMQKHAIFINIARGSVVDEQALIEALQNEVIFAAGLDVYEKEPLQESALF</sequence>
<dbReference type="CDD" id="cd05301">
    <property type="entry name" value="GDH"/>
    <property type="match status" value="1"/>
</dbReference>
<dbReference type="InterPro" id="IPR029752">
    <property type="entry name" value="D-isomer_DH_CS1"/>
</dbReference>
<evidence type="ECO:0000313" key="6">
    <source>
        <dbReference type="Proteomes" id="UP000280073"/>
    </source>
</evidence>
<comment type="caution">
    <text evidence="5">The sequence shown here is derived from an EMBL/GenBank/DDBJ whole genome shotgun (WGS) entry which is preliminary data.</text>
</comment>
<protein>
    <submittedName>
        <fullName evidence="5">D-glycerate dehydrogenase</fullName>
    </submittedName>
</protein>
<evidence type="ECO:0000313" key="5">
    <source>
        <dbReference type="EMBL" id="RSR54598.1"/>
    </source>
</evidence>
<dbReference type="SUPFAM" id="SSF52283">
    <property type="entry name" value="Formate/glycerate dehydrogenase catalytic domain-like"/>
    <property type="match status" value="1"/>
</dbReference>
<evidence type="ECO:0000256" key="2">
    <source>
        <dbReference type="ARBA" id="ARBA00023002"/>
    </source>
</evidence>
<dbReference type="PANTHER" id="PTHR10996:SF283">
    <property type="entry name" value="GLYOXYLATE_HYDROXYPYRUVATE REDUCTASE B"/>
    <property type="match status" value="1"/>
</dbReference>
<keyword evidence="2" id="KW-0560">Oxidoreductase</keyword>
<dbReference type="GO" id="GO:0051287">
    <property type="term" value="F:NAD binding"/>
    <property type="evidence" value="ECO:0007669"/>
    <property type="project" value="InterPro"/>
</dbReference>
<keyword evidence="3" id="KW-0520">NAD</keyword>
<comment type="similarity">
    <text evidence="1">Belongs to the D-isomer specific 2-hydroxyacid dehydrogenase family.</text>
</comment>
<dbReference type="AlphaFoldDB" id="A0A3R9TQR1"/>
<accession>A0A3R9TQR1</accession>
<feature type="non-terminal residue" evidence="5">
    <location>
        <position position="273"/>
    </location>
</feature>
<dbReference type="PROSITE" id="PS00065">
    <property type="entry name" value="D_2_HYDROXYACID_DH_1"/>
    <property type="match status" value="1"/>
</dbReference>
<dbReference type="InterPro" id="IPR036291">
    <property type="entry name" value="NAD(P)-bd_dom_sf"/>
</dbReference>
<feature type="domain" description="D-isomer specific 2-hydroxyacid dehydrogenase NAD-binding" evidence="4">
    <location>
        <begin position="107"/>
        <end position="270"/>
    </location>
</feature>
<dbReference type="InterPro" id="IPR050223">
    <property type="entry name" value="D-isomer_2-hydroxyacid_DH"/>
</dbReference>
<dbReference type="Gene3D" id="3.40.50.720">
    <property type="entry name" value="NAD(P)-binding Rossmann-like Domain"/>
    <property type="match status" value="2"/>
</dbReference>
<dbReference type="Pfam" id="PF02826">
    <property type="entry name" value="2-Hacid_dh_C"/>
    <property type="match status" value="1"/>
</dbReference>
<evidence type="ECO:0000256" key="3">
    <source>
        <dbReference type="ARBA" id="ARBA00023027"/>
    </source>
</evidence>
<gene>
    <name evidence="5" type="ORF">EA686_13315</name>
</gene>
<proteinExistence type="inferred from homology"/>
<dbReference type="GO" id="GO:0030267">
    <property type="term" value="F:glyoxylate reductase (NADPH) activity"/>
    <property type="evidence" value="ECO:0007669"/>
    <property type="project" value="TreeGrafter"/>
</dbReference>
<dbReference type="EMBL" id="RFDI01000698">
    <property type="protein sequence ID" value="RSR54598.1"/>
    <property type="molecule type" value="Genomic_DNA"/>
</dbReference>